<feature type="domain" description="PAS" evidence="9">
    <location>
        <begin position="651"/>
        <end position="722"/>
    </location>
</feature>
<reference evidence="11" key="1">
    <citation type="journal article" date="2023" name="Comput. Struct. Biotechnol. J.">
        <title>Discovery of a novel marine Bacteroidetes with a rich repertoire of carbohydrate-active enzymes.</title>
        <authorList>
            <person name="Chen B."/>
            <person name="Liu G."/>
            <person name="Chen Q."/>
            <person name="Wang H."/>
            <person name="Liu L."/>
            <person name="Tang K."/>
        </authorList>
    </citation>
    <scope>NUCLEOTIDE SEQUENCE</scope>
    <source>
        <strain evidence="11">TK19036</strain>
    </source>
</reference>
<sequence length="2145" mass="246688">MNKDSTPSLAKLTKQELIGIVDDHQRNNYSLLDALPDATIAVDDQKCIKYMNTASHKWWDAPHNQKSNLLVIHELLPKLEQGDYWDELRKGESLSIVLLTSGHTEIQVIVQAKWHNDYQVYLLKITEATDRKYTPSDEANSASPLLQTIISYIQEGVLIREASGEYQYLSPSMEQLTGYTQEELQTHTLSHLIHPDDVPDYKEVIRKIQTADEQLISISFQITRKDGQVRCLRTTIEPLMQSDSKPGATIWVMQDITAEHRLNNIYKSTYERYQFIIENATAGFWDWNLAPEDRGQLEIQKEALEIDGERISRQMWEERVHPDDLKALQQELQQISSGIGGRIVNEFRFLTKNKQYRWFRLSANIIRDAKDQPLRMVGIMSDVHDRKATEQALLQKTETLQTVQSMAKIGDWRLNIKTKTLIGSEEFYQMYEIDTSSVVSVVEQVVARIPTKDMQIIRGIMDTAIEKKEPYKHDYLLTTPSGIKRWVLVIAKAFVQDDRGETEEILGLVQDITECKKADLALRESESKYRLLAENATDIICLMNLEGETQYLSPSVKTALGYTAEEYKKQFGRLKNVHPEDVPLIEQTIAHLREKGGTKSVVFRERHKKGHYVWGEAIVKRIENFRGDPQIMLVARDITQKKMAEIALQKSETKYRLLAENSTDVIILLNVERQLLYVSPSIETITGFTPEEWISLASENQHIHPEDLPKITHNLAADFRKEASQQIKHRIKHKNGTYVWMDSKSNLILDEEGEHKLLVVSRDVSQEIQAQQKLAESQRYFQSIFNNTTDALFLIDGQTYAILDCNDAAVAIFEVDSKDNLIGKRKADFRCMPYPDEEVISISKLVNKGETWKDEVEYVSAQGNIFWGNLAIILFKHDIQLVRISDVTEHKKAELALQKSEAQYRLLAENSTDIIAISTLDKQWKYISPAITKILGYTPEEYTQFNSVSNVHPDDVSLWYNAIEQLQSGEANVRSVIRARHKNGAWIWIECICNQIIDTDGEECVLIVTRDTTERKAIEQALRESEARYRLLADNASDVICLMTIDGDKVYTSPSIETALGYAPEEYLQEYKATGLIHPEDRSLLEATVAQLQEGVSDEMNIVFRERHKDGHYLWAEAMYKLVKDDDGNSQIMIVARDITQRRNAELAMQQSEAKYRLLAENVTDIIILFDLEWNVLYVSPSIENITGFTKEEWTHNGFGDIHPDDWPEIERRLAKYPHERFSGQIKHRLRCKDDTYLWIDSKANLIYDEEGEHKLLVVSRDITQEMETQQKLADSQHYFQSIFNSTTDALFLVDSQTHAIVDCNKAGVLLFETPSKTALIGRKCTEFHRFPMTDEECREIIRRSYEGEQLNTEIEYLSEQKKSFWGNMATNRFNETKMLLRVSDITLIKEKEQAIKRAEELYRQVVETQQEMICRFLPDATLTFANPAYCRYMENTEQELIGTKLTDLLPISNQKNIIDHLEDVIRQGKPIAREHYLSQYGSDSVWHYWTIYPLLNSEGDIVEFQSVSLDITRRKQAEEKLRKSEEQLKDALNMAKMGNFEYDLLQKDGIWTSRLNHVLGISKEYPEHYFSLDHITNMVHSDDLPLVVSSFEEFVQDGIPKTFDYRLQPKGKKTVYLTTTYGKLYCDADGNPVRMAGTFQDITERKVKEQELEEAKKSLEKANLSKDWILSVLSHEVRNSLNAIAGFANLLNHSHTIAHREEITDTLAFSSRHLLALINNIHDFSKIELGKFELQTTEFDLYDLFEKAATLFRSQLRHHISLNLTIDKKAPRYVKGDATRLHQILNNLVGNAIKFTEKGAISITLKRKEIEGQSFIRFIIEDTGIGISREQMENVFQPAYQDNESVSPADTTNTGLGLYIVSRLVNYLGGTVKLNSELNQGTSVSITFPVEVVSDFETDSSVEDNTIPQQASDFRILYIEDDYFNRMLMAGYAQLGSLTLDFAKDGEEGQRLLEKHQYDMVLTDIVLSTVDGAQIAQKIKQQYTEPALPVVAVTAYSLDEIKEQGKNQHFDAVLTKPIDPNHLYRVIQQLCAQSNSPKQNLLNNIPVSKANTLAGFLQNMPSQKETMLKLIKEEVGIKTQLLQQTIMQQNYLLFHKTLHTLLPFLYFIESHNLATFLRTMEDLPSDEDEKNELLQKLQDLIDML</sequence>
<dbReference type="InterPro" id="IPR001610">
    <property type="entry name" value="PAC"/>
</dbReference>
<proteinExistence type="predicted"/>
<dbReference type="PROSITE" id="PS50109">
    <property type="entry name" value="HIS_KIN"/>
    <property type="match status" value="1"/>
</dbReference>
<dbReference type="InterPro" id="IPR003594">
    <property type="entry name" value="HATPase_dom"/>
</dbReference>
<dbReference type="Pfam" id="PF08447">
    <property type="entry name" value="PAS_3"/>
    <property type="match status" value="8"/>
</dbReference>
<dbReference type="NCBIfam" id="TIGR00229">
    <property type="entry name" value="sensory_box"/>
    <property type="match status" value="9"/>
</dbReference>
<dbReference type="GO" id="GO:0000155">
    <property type="term" value="F:phosphorelay sensor kinase activity"/>
    <property type="evidence" value="ECO:0007669"/>
    <property type="project" value="InterPro"/>
</dbReference>
<dbReference type="SMART" id="SM00448">
    <property type="entry name" value="REC"/>
    <property type="match status" value="1"/>
</dbReference>
<dbReference type="InterPro" id="IPR001789">
    <property type="entry name" value="Sig_transdc_resp-reg_receiver"/>
</dbReference>
<evidence type="ECO:0000256" key="6">
    <source>
        <dbReference type="PROSITE-ProRule" id="PRU00169"/>
    </source>
</evidence>
<dbReference type="Pfam" id="PF00512">
    <property type="entry name" value="HisKA"/>
    <property type="match status" value="1"/>
</dbReference>
<dbReference type="Pfam" id="PF00072">
    <property type="entry name" value="Response_reg"/>
    <property type="match status" value="1"/>
</dbReference>
<evidence type="ECO:0000256" key="3">
    <source>
        <dbReference type="ARBA" id="ARBA00022553"/>
    </source>
</evidence>
<dbReference type="Pfam" id="PF13426">
    <property type="entry name" value="PAS_9"/>
    <property type="match status" value="2"/>
</dbReference>
<dbReference type="EC" id="2.7.13.3" evidence="2"/>
<feature type="domain" description="PAC" evidence="10">
    <location>
        <begin position="599"/>
        <end position="650"/>
    </location>
</feature>
<evidence type="ECO:0000259" key="9">
    <source>
        <dbReference type="PROSITE" id="PS50112"/>
    </source>
</evidence>
<dbReference type="InterPro" id="IPR003661">
    <property type="entry name" value="HisK_dim/P_dom"/>
</dbReference>
<feature type="domain" description="PAC" evidence="10">
    <location>
        <begin position="1602"/>
        <end position="1655"/>
    </location>
</feature>
<feature type="domain" description="PAC" evidence="10">
    <location>
        <begin position="216"/>
        <end position="268"/>
    </location>
</feature>
<dbReference type="Pfam" id="PF02518">
    <property type="entry name" value="HATPase_c"/>
    <property type="match status" value="1"/>
</dbReference>
<feature type="domain" description="PAC" evidence="10">
    <location>
        <begin position="967"/>
        <end position="1024"/>
    </location>
</feature>
<dbReference type="InterPro" id="IPR036890">
    <property type="entry name" value="HATPase_C_sf"/>
</dbReference>
<feature type="domain" description="PAS" evidence="9">
    <location>
        <begin position="900"/>
        <end position="970"/>
    </location>
</feature>
<dbReference type="SMART" id="SM00387">
    <property type="entry name" value="HATPase_c"/>
    <property type="match status" value="1"/>
</dbReference>
<dbReference type="PROSITE" id="PS50113">
    <property type="entry name" value="PAC"/>
    <property type="match status" value="10"/>
</dbReference>
<feature type="domain" description="Histidine kinase" evidence="7">
    <location>
        <begin position="1673"/>
        <end position="1893"/>
    </location>
</feature>
<dbReference type="SUPFAM" id="SSF55874">
    <property type="entry name" value="ATPase domain of HSP90 chaperone/DNA topoisomerase II/histidine kinase"/>
    <property type="match status" value="1"/>
</dbReference>
<evidence type="ECO:0000256" key="1">
    <source>
        <dbReference type="ARBA" id="ARBA00000085"/>
    </source>
</evidence>
<evidence type="ECO:0000259" key="10">
    <source>
        <dbReference type="PROSITE" id="PS50113"/>
    </source>
</evidence>
<dbReference type="Gene3D" id="1.10.287.130">
    <property type="match status" value="1"/>
</dbReference>
<keyword evidence="5" id="KW-0418">Kinase</keyword>
<protein>
    <recommendedName>
        <fullName evidence="2">histidine kinase</fullName>
        <ecNumber evidence="2">2.7.13.3</ecNumber>
    </recommendedName>
</protein>
<feature type="modified residue" description="4-aspartylphosphate" evidence="6">
    <location>
        <position position="1965"/>
    </location>
</feature>
<dbReference type="SMART" id="SM00388">
    <property type="entry name" value="HisKA"/>
    <property type="match status" value="1"/>
</dbReference>
<dbReference type="SUPFAM" id="SSF52172">
    <property type="entry name" value="CheY-like"/>
    <property type="match status" value="1"/>
</dbReference>
<dbReference type="PRINTS" id="PR00344">
    <property type="entry name" value="BCTRLSENSOR"/>
</dbReference>
<dbReference type="InterPro" id="IPR052162">
    <property type="entry name" value="Sensor_kinase/Photoreceptor"/>
</dbReference>
<evidence type="ECO:0000313" key="11">
    <source>
        <dbReference type="EMBL" id="WKN37940.1"/>
    </source>
</evidence>
<feature type="domain" description="PAS" evidence="9">
    <location>
        <begin position="525"/>
        <end position="596"/>
    </location>
</feature>
<evidence type="ECO:0000259" key="7">
    <source>
        <dbReference type="PROSITE" id="PS50109"/>
    </source>
</evidence>
<accession>A0AA49GN59</accession>
<dbReference type="Gene3D" id="2.10.70.100">
    <property type="match status" value="1"/>
</dbReference>
<feature type="domain" description="PAS" evidence="9">
    <location>
        <begin position="1025"/>
        <end position="1099"/>
    </location>
</feature>
<reference evidence="11" key="2">
    <citation type="journal article" date="2024" name="Antonie Van Leeuwenhoek">
        <title>Roseihalotalea indica gen. nov., sp. nov., a halophilic Bacteroidetes from mesopelagic Southwest Indian Ocean with higher carbohydrate metabolic potential.</title>
        <authorList>
            <person name="Chen B."/>
            <person name="Zhang M."/>
            <person name="Lin D."/>
            <person name="Ye J."/>
            <person name="Tang K."/>
        </authorList>
    </citation>
    <scope>NUCLEOTIDE SEQUENCE</scope>
    <source>
        <strain evidence="11">TK19036</strain>
    </source>
</reference>
<dbReference type="EMBL" id="CP120682">
    <property type="protein sequence ID" value="WKN37940.1"/>
    <property type="molecule type" value="Genomic_DNA"/>
</dbReference>
<evidence type="ECO:0000256" key="2">
    <source>
        <dbReference type="ARBA" id="ARBA00012438"/>
    </source>
</evidence>
<dbReference type="PANTHER" id="PTHR43304">
    <property type="entry name" value="PHYTOCHROME-LIKE PROTEIN CPH1"/>
    <property type="match status" value="1"/>
</dbReference>
<evidence type="ECO:0000256" key="5">
    <source>
        <dbReference type="ARBA" id="ARBA00022777"/>
    </source>
</evidence>
<keyword evidence="3 6" id="KW-0597">Phosphoprotein</keyword>
<dbReference type="SUPFAM" id="SSF47226">
    <property type="entry name" value="Histidine-containing phosphotransfer domain, HPT domain"/>
    <property type="match status" value="1"/>
</dbReference>
<comment type="catalytic activity">
    <reaction evidence="1">
        <text>ATP + protein L-histidine = ADP + protein N-phospho-L-histidine.</text>
        <dbReference type="EC" id="2.7.13.3"/>
    </reaction>
</comment>
<dbReference type="PANTHER" id="PTHR43304:SF1">
    <property type="entry name" value="PAC DOMAIN-CONTAINING PROTEIN"/>
    <property type="match status" value="1"/>
</dbReference>
<dbReference type="InterPro" id="IPR036097">
    <property type="entry name" value="HisK_dim/P_sf"/>
</dbReference>
<dbReference type="Gene3D" id="3.30.565.10">
    <property type="entry name" value="Histidine kinase-like ATPase, C-terminal domain"/>
    <property type="match status" value="1"/>
</dbReference>
<feature type="domain" description="Response regulatory" evidence="8">
    <location>
        <begin position="1916"/>
        <end position="2032"/>
    </location>
</feature>
<feature type="domain" description="PAC" evidence="10">
    <location>
        <begin position="725"/>
        <end position="776"/>
    </location>
</feature>
<evidence type="ECO:0000256" key="4">
    <source>
        <dbReference type="ARBA" id="ARBA00022679"/>
    </source>
</evidence>
<evidence type="ECO:0000259" key="8">
    <source>
        <dbReference type="PROSITE" id="PS50110"/>
    </source>
</evidence>
<feature type="domain" description="PAS" evidence="9">
    <location>
        <begin position="142"/>
        <end position="212"/>
    </location>
</feature>
<dbReference type="InterPro" id="IPR000014">
    <property type="entry name" value="PAS"/>
</dbReference>
<dbReference type="SMART" id="SM00091">
    <property type="entry name" value="PAS"/>
    <property type="match status" value="11"/>
</dbReference>
<name>A0AA49GN59_9BACT</name>
<dbReference type="SUPFAM" id="SSF55785">
    <property type="entry name" value="PYP-like sensor domain (PAS domain)"/>
    <property type="match status" value="12"/>
</dbReference>
<feature type="domain" description="PAC" evidence="10">
    <location>
        <begin position="1100"/>
        <end position="1151"/>
    </location>
</feature>
<feature type="domain" description="PAC" evidence="10">
    <location>
        <begin position="471"/>
        <end position="524"/>
    </location>
</feature>
<feature type="domain" description="PAS" evidence="9">
    <location>
        <begin position="1152"/>
        <end position="1221"/>
    </location>
</feature>
<dbReference type="InterPro" id="IPR011006">
    <property type="entry name" value="CheY-like_superfamily"/>
</dbReference>
<dbReference type="PROSITE" id="PS50112">
    <property type="entry name" value="PAS"/>
    <property type="match status" value="7"/>
</dbReference>
<dbReference type="Gene3D" id="3.40.50.2300">
    <property type="match status" value="1"/>
</dbReference>
<dbReference type="CDD" id="cd00130">
    <property type="entry name" value="PAS"/>
    <property type="match status" value="9"/>
</dbReference>
<dbReference type="InterPro" id="IPR005467">
    <property type="entry name" value="His_kinase_dom"/>
</dbReference>
<dbReference type="InterPro" id="IPR035965">
    <property type="entry name" value="PAS-like_dom_sf"/>
</dbReference>
<dbReference type="CDD" id="cd00082">
    <property type="entry name" value="HisKA"/>
    <property type="match status" value="1"/>
</dbReference>
<dbReference type="Pfam" id="PF13188">
    <property type="entry name" value="PAS_8"/>
    <property type="match status" value="1"/>
</dbReference>
<keyword evidence="4" id="KW-0808">Transferase</keyword>
<dbReference type="PROSITE" id="PS50110">
    <property type="entry name" value="RESPONSE_REGULATORY"/>
    <property type="match status" value="1"/>
</dbReference>
<organism evidence="11">
    <name type="scientific">Roseihalotalea indica</name>
    <dbReference type="NCBI Taxonomy" id="2867963"/>
    <lineage>
        <taxon>Bacteria</taxon>
        <taxon>Pseudomonadati</taxon>
        <taxon>Bacteroidota</taxon>
        <taxon>Cytophagia</taxon>
        <taxon>Cytophagales</taxon>
        <taxon>Catalimonadaceae</taxon>
        <taxon>Roseihalotalea</taxon>
    </lineage>
</organism>
<feature type="domain" description="PAS" evidence="9">
    <location>
        <begin position="1399"/>
        <end position="1469"/>
    </location>
</feature>
<dbReference type="InterPro" id="IPR013656">
    <property type="entry name" value="PAS_4"/>
</dbReference>
<dbReference type="InterPro" id="IPR000700">
    <property type="entry name" value="PAS-assoc_C"/>
</dbReference>
<dbReference type="InterPro" id="IPR013655">
    <property type="entry name" value="PAS_fold_3"/>
</dbReference>
<dbReference type="Pfam" id="PF08448">
    <property type="entry name" value="PAS_4"/>
    <property type="match status" value="1"/>
</dbReference>
<gene>
    <name evidence="11" type="ORF">K4G66_04360</name>
</gene>
<feature type="domain" description="PAC" evidence="10">
    <location>
        <begin position="1472"/>
        <end position="1524"/>
    </location>
</feature>
<dbReference type="SMART" id="SM00086">
    <property type="entry name" value="PAC"/>
    <property type="match status" value="11"/>
</dbReference>
<dbReference type="SUPFAM" id="SSF47384">
    <property type="entry name" value="Homodimeric domain of signal transducing histidine kinase"/>
    <property type="match status" value="1"/>
</dbReference>
<dbReference type="InterPro" id="IPR004358">
    <property type="entry name" value="Sig_transdc_His_kin-like_C"/>
</dbReference>
<feature type="domain" description="PAC" evidence="10">
    <location>
        <begin position="343"/>
        <end position="395"/>
    </location>
</feature>
<feature type="domain" description="PAC" evidence="10">
    <location>
        <begin position="1224"/>
        <end position="1275"/>
    </location>
</feature>
<dbReference type="InterPro" id="IPR036641">
    <property type="entry name" value="HPT_dom_sf"/>
</dbReference>
<dbReference type="CDD" id="cd17546">
    <property type="entry name" value="REC_hyHK_CKI1_RcsC-like"/>
    <property type="match status" value="1"/>
</dbReference>
<dbReference type="Gene3D" id="3.30.450.20">
    <property type="entry name" value="PAS domain"/>
    <property type="match status" value="12"/>
</dbReference>